<dbReference type="AlphaFoldDB" id="A0A1F6FT87"/>
<accession>A0A1F6FT87</accession>
<dbReference type="SUPFAM" id="SSF143422">
    <property type="entry name" value="Transposase IS200-like"/>
    <property type="match status" value="1"/>
</dbReference>
<dbReference type="Pfam" id="PF01797">
    <property type="entry name" value="Y1_Tnp"/>
    <property type="match status" value="1"/>
</dbReference>
<evidence type="ECO:0000259" key="1">
    <source>
        <dbReference type="SMART" id="SM01321"/>
    </source>
</evidence>
<reference evidence="2 3" key="1">
    <citation type="journal article" date="2016" name="Nat. Commun.">
        <title>Thousands of microbial genomes shed light on interconnected biogeochemical processes in an aquifer system.</title>
        <authorList>
            <person name="Anantharaman K."/>
            <person name="Brown C.T."/>
            <person name="Hug L.A."/>
            <person name="Sharon I."/>
            <person name="Castelle C.J."/>
            <person name="Probst A.J."/>
            <person name="Thomas B.C."/>
            <person name="Singh A."/>
            <person name="Wilkins M.J."/>
            <person name="Karaoz U."/>
            <person name="Brodie E.L."/>
            <person name="Williams K.H."/>
            <person name="Hubbard S.S."/>
            <person name="Banfield J.F."/>
        </authorList>
    </citation>
    <scope>NUCLEOTIDE SEQUENCE [LARGE SCALE GENOMIC DNA]</scope>
</reference>
<dbReference type="GO" id="GO:0003677">
    <property type="term" value="F:DNA binding"/>
    <property type="evidence" value="ECO:0007669"/>
    <property type="project" value="InterPro"/>
</dbReference>
<dbReference type="Gene3D" id="3.30.70.1290">
    <property type="entry name" value="Transposase IS200-like"/>
    <property type="match status" value="1"/>
</dbReference>
<dbReference type="InterPro" id="IPR002686">
    <property type="entry name" value="Transposase_17"/>
</dbReference>
<dbReference type="InterPro" id="IPR036515">
    <property type="entry name" value="Transposase_17_sf"/>
</dbReference>
<dbReference type="PANTHER" id="PTHR34322:SF2">
    <property type="entry name" value="TRANSPOSASE IS200-LIKE DOMAIN-CONTAINING PROTEIN"/>
    <property type="match status" value="1"/>
</dbReference>
<dbReference type="SMART" id="SM01321">
    <property type="entry name" value="Y1_Tnp"/>
    <property type="match status" value="1"/>
</dbReference>
<evidence type="ECO:0000313" key="3">
    <source>
        <dbReference type="Proteomes" id="UP000179230"/>
    </source>
</evidence>
<feature type="domain" description="Transposase IS200-like" evidence="1">
    <location>
        <begin position="1"/>
        <end position="136"/>
    </location>
</feature>
<dbReference type="GO" id="GO:0004803">
    <property type="term" value="F:transposase activity"/>
    <property type="evidence" value="ECO:0007669"/>
    <property type="project" value="InterPro"/>
</dbReference>
<evidence type="ECO:0000313" key="2">
    <source>
        <dbReference type="EMBL" id="OGG89069.1"/>
    </source>
</evidence>
<proteinExistence type="predicted"/>
<comment type="caution">
    <text evidence="2">The sequence shown here is derived from an EMBL/GenBank/DDBJ whole genome shotgun (WGS) entry which is preliminary data.</text>
</comment>
<gene>
    <name evidence="2" type="ORF">A2592_02215</name>
</gene>
<name>A0A1F6FT87_9BACT</name>
<organism evidence="2 3">
    <name type="scientific">Candidatus Kaiserbacteria bacterium RIFOXYD1_FULL_42_15</name>
    <dbReference type="NCBI Taxonomy" id="1798532"/>
    <lineage>
        <taxon>Bacteria</taxon>
        <taxon>Candidatus Kaiseribacteriota</taxon>
    </lineage>
</organism>
<protein>
    <recommendedName>
        <fullName evidence="1">Transposase IS200-like domain-containing protein</fullName>
    </recommendedName>
</protein>
<dbReference type="GO" id="GO:0006313">
    <property type="term" value="P:DNA transposition"/>
    <property type="evidence" value="ECO:0007669"/>
    <property type="project" value="InterPro"/>
</dbReference>
<dbReference type="Proteomes" id="UP000179230">
    <property type="component" value="Unassembled WGS sequence"/>
</dbReference>
<dbReference type="EMBL" id="MFMT01000007">
    <property type="protein sequence ID" value="OGG89069.1"/>
    <property type="molecule type" value="Genomic_DNA"/>
</dbReference>
<sequence>MDIYHVFNRGVEKRDVVISDDDRMRFVHSLYIFNDSNNAPNCISQPKQWQSNTNRKCIVRIHAWCLMNNHYHLLLSPVDGELKNISLFMKKLNMGYAKFFNEKYGRSGYLWQGKYKKVLISNDSQFEYIPYYLHLNPLDYSHGNWRTGTVRENEINEVMKQLRTYRWSSYLDYNNIKNFPSIIYSEFLTKVFNRTGFQNKQIRQIISGNSPVYSNIKNKLEK</sequence>
<dbReference type="PANTHER" id="PTHR34322">
    <property type="entry name" value="TRANSPOSASE, Y1_TNP DOMAIN-CONTAINING"/>
    <property type="match status" value="1"/>
</dbReference>